<protein>
    <recommendedName>
        <fullName evidence="7">Major facilitator superfamily (MFS) profile domain-containing protein</fullName>
    </recommendedName>
</protein>
<feature type="domain" description="Major facilitator superfamily (MFS) profile" evidence="7">
    <location>
        <begin position="25"/>
        <end position="455"/>
    </location>
</feature>
<dbReference type="Proteomes" id="UP001144673">
    <property type="component" value="Chromosome 5"/>
</dbReference>
<comment type="caution">
    <text evidence="8">The sequence shown here is derived from an EMBL/GenBank/DDBJ whole genome shotgun (WGS) entry which is preliminary data.</text>
</comment>
<dbReference type="PROSITE" id="PS50850">
    <property type="entry name" value="MFS"/>
    <property type="match status" value="1"/>
</dbReference>
<feature type="transmembrane region" description="Helical" evidence="6">
    <location>
        <begin position="183"/>
        <end position="201"/>
    </location>
</feature>
<dbReference type="KEGG" id="amus:LMH87_009445"/>
<sequence length="455" mass="48635">MDSVTSEKTPRLQILRKVRSSRIFTLLVICAAVFTDIFLYGVLVPVIPFALTTRVKISPSDVPRWNGILLALFNLGLCLGSPLFGFVADRCGAASRKLPFLFGLVTLAGATLLLCLGRTVALLCIGRALQGVSAAICWAVGLALLADIFGGRMGWAAGWVQWAMNAGFLLSPILGGLAYEKSGYYAVFYMGFGLLALDIVLRLSMAERSKTAPQANNASDETQRVVVGPEGVSLGNESIQTQKRNSYVALVTSRRVLAALFGCMIQSASKYAFFAVVPPFVQATFHWDSLDAGIIFLCVLLPGFLSPLVGMLSDRYGTKWLATLGFLLSVPVFASLRFVTENTLQHKVLFGALLALMGVALALSSTPLMAEITYAIHGKERRQPGVWGPKGVYGVGFGLFTTAFALGGVVGSFMGGYLYQGPGWGVFGWGFSIWCAGGAAVCALFVGSSDRIRII</sequence>
<reference evidence="8" key="1">
    <citation type="journal article" date="2023" name="Access Microbiol">
        <title>De-novo genome assembly for Akanthomyces muscarius, a biocontrol agent of insect agricultural pests.</title>
        <authorList>
            <person name="Erdos Z."/>
            <person name="Studholme D.J."/>
            <person name="Raymond B."/>
            <person name="Sharma M."/>
        </authorList>
    </citation>
    <scope>NUCLEOTIDE SEQUENCE</scope>
    <source>
        <strain evidence="8">Ve6</strain>
    </source>
</reference>
<name>A0A9W8QC10_AKAMU</name>
<evidence type="ECO:0000256" key="3">
    <source>
        <dbReference type="ARBA" id="ARBA00022692"/>
    </source>
</evidence>
<feature type="transmembrane region" description="Helical" evidence="6">
    <location>
        <begin position="320"/>
        <end position="336"/>
    </location>
</feature>
<evidence type="ECO:0000256" key="1">
    <source>
        <dbReference type="ARBA" id="ARBA00004141"/>
    </source>
</evidence>
<dbReference type="Gene3D" id="1.20.1250.20">
    <property type="entry name" value="MFS general substrate transporter like domains"/>
    <property type="match status" value="1"/>
</dbReference>
<dbReference type="InterPro" id="IPR020846">
    <property type="entry name" value="MFS_dom"/>
</dbReference>
<evidence type="ECO:0000313" key="8">
    <source>
        <dbReference type="EMBL" id="KAJ4152927.1"/>
    </source>
</evidence>
<dbReference type="AlphaFoldDB" id="A0A9W8QC10"/>
<feature type="transmembrane region" description="Helical" evidence="6">
    <location>
        <begin position="23"/>
        <end position="47"/>
    </location>
</feature>
<dbReference type="Pfam" id="PF07690">
    <property type="entry name" value="MFS_1"/>
    <property type="match status" value="1"/>
</dbReference>
<feature type="transmembrane region" description="Helical" evidence="6">
    <location>
        <begin position="156"/>
        <end position="177"/>
    </location>
</feature>
<evidence type="ECO:0000256" key="6">
    <source>
        <dbReference type="SAM" id="Phobius"/>
    </source>
</evidence>
<accession>A0A9W8QC10</accession>
<dbReference type="CDD" id="cd17325">
    <property type="entry name" value="MFS_MdtG_SLC18_like"/>
    <property type="match status" value="1"/>
</dbReference>
<feature type="transmembrane region" description="Helical" evidence="6">
    <location>
        <begin position="391"/>
        <end position="414"/>
    </location>
</feature>
<evidence type="ECO:0000259" key="7">
    <source>
        <dbReference type="PROSITE" id="PS50850"/>
    </source>
</evidence>
<dbReference type="GO" id="GO:0016020">
    <property type="term" value="C:membrane"/>
    <property type="evidence" value="ECO:0007669"/>
    <property type="project" value="UniProtKB-SubCell"/>
</dbReference>
<keyword evidence="5 6" id="KW-0472">Membrane</keyword>
<organism evidence="8 9">
    <name type="scientific">Akanthomyces muscarius</name>
    <name type="common">Entomopathogenic fungus</name>
    <name type="synonym">Lecanicillium muscarium</name>
    <dbReference type="NCBI Taxonomy" id="2231603"/>
    <lineage>
        <taxon>Eukaryota</taxon>
        <taxon>Fungi</taxon>
        <taxon>Dikarya</taxon>
        <taxon>Ascomycota</taxon>
        <taxon>Pezizomycotina</taxon>
        <taxon>Sordariomycetes</taxon>
        <taxon>Hypocreomycetidae</taxon>
        <taxon>Hypocreales</taxon>
        <taxon>Cordycipitaceae</taxon>
        <taxon>Akanthomyces</taxon>
    </lineage>
</organism>
<feature type="transmembrane region" description="Helical" evidence="6">
    <location>
        <begin position="256"/>
        <end position="281"/>
    </location>
</feature>
<feature type="transmembrane region" description="Helical" evidence="6">
    <location>
        <begin position="128"/>
        <end position="149"/>
    </location>
</feature>
<dbReference type="GeneID" id="80896604"/>
<gene>
    <name evidence="8" type="ORF">LMH87_009445</name>
</gene>
<keyword evidence="2" id="KW-0813">Transport</keyword>
<feature type="transmembrane region" description="Helical" evidence="6">
    <location>
        <begin position="426"/>
        <end position="446"/>
    </location>
</feature>
<dbReference type="RefSeq" id="XP_056053585.1">
    <property type="nucleotide sequence ID" value="XM_056196439.1"/>
</dbReference>
<dbReference type="PANTHER" id="PTHR23506">
    <property type="entry name" value="GH10249P"/>
    <property type="match status" value="1"/>
</dbReference>
<feature type="transmembrane region" description="Helical" evidence="6">
    <location>
        <begin position="67"/>
        <end position="88"/>
    </location>
</feature>
<dbReference type="InterPro" id="IPR011701">
    <property type="entry name" value="MFS"/>
</dbReference>
<evidence type="ECO:0000256" key="2">
    <source>
        <dbReference type="ARBA" id="ARBA00022448"/>
    </source>
</evidence>
<feature type="transmembrane region" description="Helical" evidence="6">
    <location>
        <begin position="293"/>
        <end position="313"/>
    </location>
</feature>
<feature type="transmembrane region" description="Helical" evidence="6">
    <location>
        <begin position="348"/>
        <end position="370"/>
    </location>
</feature>
<dbReference type="InterPro" id="IPR036259">
    <property type="entry name" value="MFS_trans_sf"/>
</dbReference>
<dbReference type="PANTHER" id="PTHR23506:SF23">
    <property type="entry name" value="GH10249P"/>
    <property type="match status" value="1"/>
</dbReference>
<proteinExistence type="predicted"/>
<keyword evidence="4 6" id="KW-1133">Transmembrane helix</keyword>
<dbReference type="InterPro" id="IPR050930">
    <property type="entry name" value="MFS_Vesicular_Transporter"/>
</dbReference>
<dbReference type="SUPFAM" id="SSF103473">
    <property type="entry name" value="MFS general substrate transporter"/>
    <property type="match status" value="1"/>
</dbReference>
<feature type="transmembrane region" description="Helical" evidence="6">
    <location>
        <begin position="100"/>
        <end position="122"/>
    </location>
</feature>
<evidence type="ECO:0000313" key="9">
    <source>
        <dbReference type="Proteomes" id="UP001144673"/>
    </source>
</evidence>
<evidence type="ECO:0000256" key="5">
    <source>
        <dbReference type="ARBA" id="ARBA00023136"/>
    </source>
</evidence>
<keyword evidence="9" id="KW-1185">Reference proteome</keyword>
<keyword evidence="3 6" id="KW-0812">Transmembrane</keyword>
<dbReference type="EMBL" id="JAJHUN010000008">
    <property type="protein sequence ID" value="KAJ4152927.1"/>
    <property type="molecule type" value="Genomic_DNA"/>
</dbReference>
<evidence type="ECO:0000256" key="4">
    <source>
        <dbReference type="ARBA" id="ARBA00022989"/>
    </source>
</evidence>
<comment type="subcellular location">
    <subcellularLocation>
        <location evidence="1">Membrane</location>
        <topology evidence="1">Multi-pass membrane protein</topology>
    </subcellularLocation>
</comment>
<dbReference type="GO" id="GO:0022857">
    <property type="term" value="F:transmembrane transporter activity"/>
    <property type="evidence" value="ECO:0007669"/>
    <property type="project" value="InterPro"/>
</dbReference>